<comment type="caution">
    <text evidence="3">The sequence shown here is derived from an EMBL/GenBank/DDBJ whole genome shotgun (WGS) entry which is preliminary data.</text>
</comment>
<evidence type="ECO:0000256" key="1">
    <source>
        <dbReference type="SAM" id="MobiDB-lite"/>
    </source>
</evidence>
<evidence type="ECO:0000259" key="2">
    <source>
        <dbReference type="Pfam" id="PF03184"/>
    </source>
</evidence>
<feature type="compositionally biased region" description="Basic residues" evidence="1">
    <location>
        <begin position="270"/>
        <end position="293"/>
    </location>
</feature>
<evidence type="ECO:0000313" key="4">
    <source>
        <dbReference type="Proteomes" id="UP001159363"/>
    </source>
</evidence>
<reference evidence="3 4" key="1">
    <citation type="submission" date="2023-02" db="EMBL/GenBank/DDBJ databases">
        <title>LHISI_Scaffold_Assembly.</title>
        <authorList>
            <person name="Stuart O.P."/>
            <person name="Cleave R."/>
            <person name="Magrath M.J.L."/>
            <person name="Mikheyev A.S."/>
        </authorList>
    </citation>
    <scope>NUCLEOTIDE SEQUENCE [LARGE SCALE GENOMIC DNA]</scope>
    <source>
        <strain evidence="3">Daus_M_001</strain>
        <tissue evidence="3">Leg muscle</tissue>
    </source>
</reference>
<proteinExistence type="predicted"/>
<gene>
    <name evidence="3" type="ORF">PR048_029503</name>
</gene>
<name>A0ABQ9GGA8_9NEOP</name>
<feature type="region of interest" description="Disordered" evidence="1">
    <location>
        <begin position="249"/>
        <end position="293"/>
    </location>
</feature>
<dbReference type="PANTHER" id="PTHR19303:SF74">
    <property type="entry name" value="POGO TRANSPOSABLE ELEMENT WITH KRAB DOMAIN"/>
    <property type="match status" value="1"/>
</dbReference>
<dbReference type="Proteomes" id="UP001159363">
    <property type="component" value="Chromosome 12"/>
</dbReference>
<sequence length="293" mass="32665">MTKHKFKPHSIFNIYETGITKVHVPGKVISEKGAKEVSKFLYDVLYQLLVVQCLHFSSSHGFESQRHHDQGAPPGPKVVAYPSGWMTGGNIEIYWDHFIIFVKCAKEMPVLAILDSHDSHTTPAGNQKCKDSGIIRLTIPPHTSHKLQPLDRGVFGPFKHFINQASDDFMANNPEVCPFNSDVFTNDDFLESYATGRPNPTIPNTISADHRSHVITDLPCISPASKTESPLRGCSTGMDLAKQLGLEVVSPEKTGQGSKTRKYSDSNQHASKKTKLKKKKNKNQKKKNQIKYA</sequence>
<evidence type="ECO:0000313" key="3">
    <source>
        <dbReference type="EMBL" id="KAJ8870481.1"/>
    </source>
</evidence>
<dbReference type="Pfam" id="PF03184">
    <property type="entry name" value="DDE_1"/>
    <property type="match status" value="1"/>
</dbReference>
<protein>
    <recommendedName>
        <fullName evidence="2">DDE-1 domain-containing protein</fullName>
    </recommendedName>
</protein>
<dbReference type="InterPro" id="IPR004875">
    <property type="entry name" value="DDE_SF_endonuclease_dom"/>
</dbReference>
<dbReference type="PANTHER" id="PTHR19303">
    <property type="entry name" value="TRANSPOSON"/>
    <property type="match status" value="1"/>
</dbReference>
<dbReference type="EMBL" id="JARBHB010000013">
    <property type="protein sequence ID" value="KAJ8870481.1"/>
    <property type="molecule type" value="Genomic_DNA"/>
</dbReference>
<feature type="domain" description="DDE-1" evidence="2">
    <location>
        <begin position="83"/>
        <end position="194"/>
    </location>
</feature>
<keyword evidence="4" id="KW-1185">Reference proteome</keyword>
<organism evidence="3 4">
    <name type="scientific">Dryococelus australis</name>
    <dbReference type="NCBI Taxonomy" id="614101"/>
    <lineage>
        <taxon>Eukaryota</taxon>
        <taxon>Metazoa</taxon>
        <taxon>Ecdysozoa</taxon>
        <taxon>Arthropoda</taxon>
        <taxon>Hexapoda</taxon>
        <taxon>Insecta</taxon>
        <taxon>Pterygota</taxon>
        <taxon>Neoptera</taxon>
        <taxon>Polyneoptera</taxon>
        <taxon>Phasmatodea</taxon>
        <taxon>Verophasmatodea</taxon>
        <taxon>Anareolatae</taxon>
        <taxon>Phasmatidae</taxon>
        <taxon>Eurycanthinae</taxon>
        <taxon>Dryococelus</taxon>
    </lineage>
</organism>
<dbReference type="InterPro" id="IPR050863">
    <property type="entry name" value="CenT-Element_Derived"/>
</dbReference>
<accession>A0ABQ9GGA8</accession>